<evidence type="ECO:0000256" key="3">
    <source>
        <dbReference type="ARBA" id="ARBA00022970"/>
    </source>
</evidence>
<dbReference type="InterPro" id="IPR028081">
    <property type="entry name" value="Leu-bd"/>
</dbReference>
<protein>
    <submittedName>
        <fullName evidence="6">Amino acid/amide ABC transporter substrate-binding protein, HAAT family</fullName>
    </submittedName>
</protein>
<keyword evidence="2 4" id="KW-0732">Signal</keyword>
<dbReference type="RefSeq" id="WP_149766331.1">
    <property type="nucleotide sequence ID" value="NZ_FTMK01000020.1"/>
</dbReference>
<evidence type="ECO:0000259" key="5">
    <source>
        <dbReference type="Pfam" id="PF13458"/>
    </source>
</evidence>
<evidence type="ECO:0000256" key="2">
    <source>
        <dbReference type="ARBA" id="ARBA00022729"/>
    </source>
</evidence>
<dbReference type="PROSITE" id="PS51257">
    <property type="entry name" value="PROKAR_LIPOPROTEIN"/>
    <property type="match status" value="1"/>
</dbReference>
<keyword evidence="3" id="KW-0029">Amino-acid transport</keyword>
<evidence type="ECO:0000256" key="1">
    <source>
        <dbReference type="ARBA" id="ARBA00010062"/>
    </source>
</evidence>
<keyword evidence="3" id="KW-0813">Transport</keyword>
<dbReference type="EMBL" id="FTMK01000020">
    <property type="protein sequence ID" value="SIQ99850.1"/>
    <property type="molecule type" value="Genomic_DNA"/>
</dbReference>
<dbReference type="PANTHER" id="PTHR30483:SF37">
    <property type="entry name" value="ABC TRANSPORTER SUBSTRATE-BINDING PROTEIN"/>
    <property type="match status" value="1"/>
</dbReference>
<accession>A0A1N6XC56</accession>
<sequence length="400" mass="42114">MRKFRLSNMAACALAACAAWPAGPAAAEVAIGVLVPTTGVLAPLGNDMRNGFLLAAKGATVKGEPVRLIVEDTGANPANGLRKAQKLVLEDEVPLLLGMASSAVTLGINAQAPRLNVPIVTTNAQAVPVTGEQCSRFMFRTVPHDGNTAKASAAMFAERPDLIERKWFVVYHDYAYGLSNKAEFSHIPGIQIAGEAGRPMGTADWSSAISQIQASDADGIYLALAVGDDLAAFVNQARGYGLDMPIMTPAGIPDTMLQALGKNGVGMIANGLTASWMQEDENPQIAELVKAYHDEYGIVPGYQAIQAYAGMQFVLAALEAADEISTDAIIAALENTAAETVVGPIDIRAEDHQGMQGTFVAEAVALDPPRHGASIGWKPVTQMSWDQINLLPEETGCKGF</sequence>
<evidence type="ECO:0000313" key="6">
    <source>
        <dbReference type="EMBL" id="SIQ99850.1"/>
    </source>
</evidence>
<dbReference type="OrthoDB" id="7235949at2"/>
<name>A0A1N6XC56_9RHOB</name>
<dbReference type="Gene3D" id="3.40.50.2300">
    <property type="match status" value="2"/>
</dbReference>
<reference evidence="6 7" key="1">
    <citation type="submission" date="2017-01" db="EMBL/GenBank/DDBJ databases">
        <authorList>
            <person name="Varghese N."/>
            <person name="Submissions S."/>
        </authorList>
    </citation>
    <scope>NUCLEOTIDE SEQUENCE [LARGE SCALE GENOMIC DNA]</scope>
    <source>
        <strain evidence="6 7">ATCC 700171</strain>
    </source>
</reference>
<feature type="chain" id="PRO_5012929964" evidence="4">
    <location>
        <begin position="28"/>
        <end position="400"/>
    </location>
</feature>
<dbReference type="SUPFAM" id="SSF53822">
    <property type="entry name" value="Periplasmic binding protein-like I"/>
    <property type="match status" value="1"/>
</dbReference>
<dbReference type="PANTHER" id="PTHR30483">
    <property type="entry name" value="LEUCINE-SPECIFIC-BINDING PROTEIN"/>
    <property type="match status" value="1"/>
</dbReference>
<dbReference type="AlphaFoldDB" id="A0A1N6XC56"/>
<proteinExistence type="inferred from homology"/>
<feature type="signal peptide" evidence="4">
    <location>
        <begin position="1"/>
        <end position="27"/>
    </location>
</feature>
<dbReference type="GO" id="GO:0006865">
    <property type="term" value="P:amino acid transport"/>
    <property type="evidence" value="ECO:0007669"/>
    <property type="project" value="UniProtKB-KW"/>
</dbReference>
<comment type="similarity">
    <text evidence="1">Belongs to the leucine-binding protein family.</text>
</comment>
<dbReference type="InterPro" id="IPR051010">
    <property type="entry name" value="BCAA_transport"/>
</dbReference>
<dbReference type="Proteomes" id="UP000323956">
    <property type="component" value="Unassembled WGS sequence"/>
</dbReference>
<evidence type="ECO:0000313" key="7">
    <source>
        <dbReference type="Proteomes" id="UP000323956"/>
    </source>
</evidence>
<dbReference type="InterPro" id="IPR028082">
    <property type="entry name" value="Peripla_BP_I"/>
</dbReference>
<organism evidence="6 7">
    <name type="scientific">Paracoccus thiocyanatus</name>
    <dbReference type="NCBI Taxonomy" id="34006"/>
    <lineage>
        <taxon>Bacteria</taxon>
        <taxon>Pseudomonadati</taxon>
        <taxon>Pseudomonadota</taxon>
        <taxon>Alphaproteobacteria</taxon>
        <taxon>Rhodobacterales</taxon>
        <taxon>Paracoccaceae</taxon>
        <taxon>Paracoccus</taxon>
    </lineage>
</organism>
<dbReference type="Pfam" id="PF13458">
    <property type="entry name" value="Peripla_BP_6"/>
    <property type="match status" value="1"/>
</dbReference>
<evidence type="ECO:0000256" key="4">
    <source>
        <dbReference type="SAM" id="SignalP"/>
    </source>
</evidence>
<feature type="domain" description="Leucine-binding protein" evidence="5">
    <location>
        <begin position="28"/>
        <end position="363"/>
    </location>
</feature>
<gene>
    <name evidence="6" type="ORF">SAMN05421641_12046</name>
</gene>